<keyword evidence="1" id="KW-0472">Membrane</keyword>
<dbReference type="EMBL" id="CP060633">
    <property type="protein sequence ID" value="QNM03920.1"/>
    <property type="molecule type" value="Genomic_DNA"/>
</dbReference>
<dbReference type="AlphaFoldDB" id="A0A7G9FZD8"/>
<evidence type="ECO:0000313" key="2">
    <source>
        <dbReference type="EMBL" id="QNM03920.1"/>
    </source>
</evidence>
<reference evidence="2 3" key="1">
    <citation type="submission" date="2020-08" db="EMBL/GenBank/DDBJ databases">
        <authorList>
            <person name="Liu C."/>
            <person name="Sun Q."/>
        </authorList>
    </citation>
    <scope>NUCLEOTIDE SEQUENCE [LARGE SCALE GENOMIC DNA]</scope>
    <source>
        <strain evidence="2 3">NSJ-8</strain>
    </source>
</reference>
<dbReference type="RefSeq" id="WP_249327046.1">
    <property type="nucleotide sequence ID" value="NZ_CP060633.1"/>
</dbReference>
<keyword evidence="3" id="KW-1185">Reference proteome</keyword>
<dbReference type="InterPro" id="IPR046690">
    <property type="entry name" value="DUF6560"/>
</dbReference>
<organism evidence="2 3">
    <name type="scientific">Simiaoa sunii</name>
    <dbReference type="NCBI Taxonomy" id="2763672"/>
    <lineage>
        <taxon>Bacteria</taxon>
        <taxon>Bacillati</taxon>
        <taxon>Bacillota</taxon>
        <taxon>Clostridia</taxon>
        <taxon>Lachnospirales</taxon>
        <taxon>Lachnospiraceae</taxon>
        <taxon>Simiaoa</taxon>
    </lineage>
</organism>
<feature type="transmembrane region" description="Helical" evidence="1">
    <location>
        <begin position="12"/>
        <end position="35"/>
    </location>
</feature>
<feature type="transmembrane region" description="Helical" evidence="1">
    <location>
        <begin position="47"/>
        <end position="64"/>
    </location>
</feature>
<evidence type="ECO:0008006" key="4">
    <source>
        <dbReference type="Google" id="ProtNLM"/>
    </source>
</evidence>
<dbReference type="Pfam" id="PF20197">
    <property type="entry name" value="DUF6560"/>
    <property type="match status" value="1"/>
</dbReference>
<keyword evidence="1" id="KW-1133">Transmembrane helix</keyword>
<proteinExistence type="predicted"/>
<accession>A0A7G9FZD8</accession>
<gene>
    <name evidence="2" type="ORF">H9Q77_07625</name>
</gene>
<name>A0A7G9FZD8_9FIRM</name>
<evidence type="ECO:0000256" key="1">
    <source>
        <dbReference type="SAM" id="Phobius"/>
    </source>
</evidence>
<protein>
    <recommendedName>
        <fullName evidence="4">Photosystem I assembly protein Ycf4</fullName>
    </recommendedName>
</protein>
<sequence>MKDEKEAVCSGRTLTPLLLGVFFWFIGVGVFLILISSTSKEVKGAGIIFFILCGMEGSYFLLFWRNKRITMTRDDITYRSIWGKEKKYSWEDVRSVRYKSAGRGAYRILIQTDRKICIETGMMENSEEAEKLIKGKGYLGLH</sequence>
<keyword evidence="1" id="KW-0812">Transmembrane</keyword>
<evidence type="ECO:0000313" key="3">
    <source>
        <dbReference type="Proteomes" id="UP000515981"/>
    </source>
</evidence>
<dbReference type="Proteomes" id="UP000515981">
    <property type="component" value="Chromosome"/>
</dbReference>
<dbReference type="KEGG" id="ssun:H9Q77_07625"/>